<protein>
    <submittedName>
        <fullName evidence="1">Uncharacterized protein</fullName>
    </submittedName>
</protein>
<dbReference type="KEGG" id="zga:ZOBELLIA_3585"/>
<dbReference type="HOGENOM" id="CLU_3399265_0_0_10"/>
<proteinExistence type="predicted"/>
<gene>
    <name evidence="1" type="ordered locus">zobellia_3585</name>
</gene>
<dbReference type="EMBL" id="FP476056">
    <property type="protein sequence ID" value="CAZ97723.1"/>
    <property type="molecule type" value="Genomic_DNA"/>
</dbReference>
<dbReference type="AlphaFoldDB" id="G0L197"/>
<evidence type="ECO:0000313" key="1">
    <source>
        <dbReference type="EMBL" id="CAZ97723.1"/>
    </source>
</evidence>
<dbReference type="Proteomes" id="UP000008898">
    <property type="component" value="Chromosome"/>
</dbReference>
<name>G0L197_ZOBGA</name>
<evidence type="ECO:0000313" key="2">
    <source>
        <dbReference type="Proteomes" id="UP000008898"/>
    </source>
</evidence>
<reference evidence="2" key="1">
    <citation type="submission" date="2009-07" db="EMBL/GenBank/DDBJ databases">
        <title>Complete genome sequence of Zobellia galactanivorans Dsij.</title>
        <authorList>
            <consortium name="Genoscope - CEA"/>
        </authorList>
    </citation>
    <scope>NUCLEOTIDE SEQUENCE [LARGE SCALE GENOMIC DNA]</scope>
    <source>
        <strain evidence="2">DSM 12802 / CCUG 47099 / CIP 106680 / NCIMB 13871 / Dsij</strain>
    </source>
</reference>
<keyword evidence="2" id="KW-1185">Reference proteome</keyword>
<dbReference type="STRING" id="63186.ZOBELLIA_3585"/>
<organism evidence="1 2">
    <name type="scientific">Zobellia galactanivorans (strain DSM 12802 / CCUG 47099 / CIP 106680 / NCIMB 13871 / Dsij)</name>
    <dbReference type="NCBI Taxonomy" id="63186"/>
    <lineage>
        <taxon>Bacteria</taxon>
        <taxon>Pseudomonadati</taxon>
        <taxon>Bacteroidota</taxon>
        <taxon>Flavobacteriia</taxon>
        <taxon>Flavobacteriales</taxon>
        <taxon>Flavobacteriaceae</taxon>
        <taxon>Zobellia</taxon>
    </lineage>
</organism>
<accession>G0L197</accession>
<sequence length="31" mass="3717">MEYLHAFRALLDHFHHLQTKKQKAKALISKL</sequence>
<reference evidence="1 2" key="2">
    <citation type="journal article" date="2012" name="Environ. Microbiol.">
        <title>Characterization of the first alginolytic operons in a marine bacterium: from their emergence in marine Flavobacteriia to their independent transfers to marine Proteobacteria and human gut Bacteroides.</title>
        <authorList>
            <person name="Thomas F."/>
            <person name="Barbeyron T."/>
            <person name="Tonon T."/>
            <person name="Genicot S."/>
            <person name="Czjzek M."/>
            <person name="Michel G."/>
        </authorList>
    </citation>
    <scope>NUCLEOTIDE SEQUENCE [LARGE SCALE GENOMIC DNA]</scope>
    <source>
        <strain evidence="2">DSM 12802 / CCUG 47099 / CIP 106680 / NCIMB 13871 / Dsij</strain>
    </source>
</reference>